<dbReference type="Proteomes" id="UP000245768">
    <property type="component" value="Unassembled WGS sequence"/>
</dbReference>
<feature type="transmembrane region" description="Helical" evidence="2">
    <location>
        <begin position="54"/>
        <end position="75"/>
    </location>
</feature>
<feature type="transmembrane region" description="Helical" evidence="2">
    <location>
        <begin position="12"/>
        <end position="34"/>
    </location>
</feature>
<evidence type="ECO:0000256" key="2">
    <source>
        <dbReference type="SAM" id="Phobius"/>
    </source>
</evidence>
<evidence type="ECO:0000313" key="4">
    <source>
        <dbReference type="Proteomes" id="UP000245768"/>
    </source>
</evidence>
<feature type="region of interest" description="Disordered" evidence="1">
    <location>
        <begin position="285"/>
        <end position="304"/>
    </location>
</feature>
<reference evidence="3 4" key="1">
    <citation type="journal article" date="2018" name="Mol. Biol. Evol.">
        <title>Broad Genomic Sampling Reveals a Smut Pathogenic Ancestry of the Fungal Clade Ustilaginomycotina.</title>
        <authorList>
            <person name="Kijpornyongpan T."/>
            <person name="Mondo S.J."/>
            <person name="Barry K."/>
            <person name="Sandor L."/>
            <person name="Lee J."/>
            <person name="Lipzen A."/>
            <person name="Pangilinan J."/>
            <person name="LaButti K."/>
            <person name="Hainaut M."/>
            <person name="Henrissat B."/>
            <person name="Grigoriev I.V."/>
            <person name="Spatafora J.W."/>
            <person name="Aime M.C."/>
        </authorList>
    </citation>
    <scope>NUCLEOTIDE SEQUENCE [LARGE SCALE GENOMIC DNA]</scope>
    <source>
        <strain evidence="3 4">MCA 4198</strain>
    </source>
</reference>
<dbReference type="InParanoid" id="A0A316YX38"/>
<keyword evidence="2" id="KW-1133">Transmembrane helix</keyword>
<evidence type="ECO:0000256" key="1">
    <source>
        <dbReference type="SAM" id="MobiDB-lite"/>
    </source>
</evidence>
<name>A0A316YX38_9BASI</name>
<feature type="transmembrane region" description="Helical" evidence="2">
    <location>
        <begin position="87"/>
        <end position="108"/>
    </location>
</feature>
<dbReference type="GeneID" id="37045778"/>
<dbReference type="RefSeq" id="XP_025381288.1">
    <property type="nucleotide sequence ID" value="XM_025523862.1"/>
</dbReference>
<feature type="transmembrane region" description="Helical" evidence="2">
    <location>
        <begin position="164"/>
        <end position="187"/>
    </location>
</feature>
<gene>
    <name evidence="3" type="ORF">FA10DRAFT_283697</name>
</gene>
<feature type="compositionally biased region" description="Polar residues" evidence="1">
    <location>
        <begin position="293"/>
        <end position="304"/>
    </location>
</feature>
<organism evidence="3 4">
    <name type="scientific">Acaromyces ingoldii</name>
    <dbReference type="NCBI Taxonomy" id="215250"/>
    <lineage>
        <taxon>Eukaryota</taxon>
        <taxon>Fungi</taxon>
        <taxon>Dikarya</taxon>
        <taxon>Basidiomycota</taxon>
        <taxon>Ustilaginomycotina</taxon>
        <taxon>Exobasidiomycetes</taxon>
        <taxon>Exobasidiales</taxon>
        <taxon>Cryptobasidiaceae</taxon>
        <taxon>Acaromyces</taxon>
    </lineage>
</organism>
<dbReference type="EMBL" id="KZ819634">
    <property type="protein sequence ID" value="PWN94090.1"/>
    <property type="molecule type" value="Genomic_DNA"/>
</dbReference>
<dbReference type="AlphaFoldDB" id="A0A316YX38"/>
<protein>
    <submittedName>
        <fullName evidence="3">Uncharacterized protein</fullName>
    </submittedName>
</protein>
<keyword evidence="4" id="KW-1185">Reference proteome</keyword>
<feature type="compositionally biased region" description="Gly residues" evidence="1">
    <location>
        <begin position="243"/>
        <end position="254"/>
    </location>
</feature>
<sequence length="304" mass="34461">MVLFRTFLRQHSLRTGITVLSLLSNVLALSILTYKLLGFLAAPAHISLSPFTRFWFFVDVCFLASQPILSLYGHFGLSKRYYPAVAAFRSWTLFFFAMRLFAGGFSIVGYMKDDRRWMAACTREWKSTGEEDHWKILGGGDDGSHHDGQQEDVAAPAYWCHGRFLSHVIALSFLWVTDVVVTLYLFLCIHSYKRIYFITEEEEEAHAYEEELYQRRLAEKSRRRGARQHDAEVQDGAMTEKLSGGGDGGGGGGDTRTVFRPPVSPIMKPWSREESHLDQVMMPIVKETPPTPESSNSAASTLTW</sequence>
<keyword evidence="2" id="KW-0472">Membrane</keyword>
<accession>A0A316YX38</accession>
<keyword evidence="2" id="KW-0812">Transmembrane</keyword>
<evidence type="ECO:0000313" key="3">
    <source>
        <dbReference type="EMBL" id="PWN94090.1"/>
    </source>
</evidence>
<feature type="region of interest" description="Disordered" evidence="1">
    <location>
        <begin position="223"/>
        <end position="272"/>
    </location>
</feature>
<proteinExistence type="predicted"/>